<proteinExistence type="inferred from homology"/>
<dbReference type="Pfam" id="PF13715">
    <property type="entry name" value="CarbopepD_reg_2"/>
    <property type="match status" value="1"/>
</dbReference>
<keyword evidence="4 7" id="KW-0812">Transmembrane</keyword>
<evidence type="ECO:0000256" key="8">
    <source>
        <dbReference type="SAM" id="SignalP"/>
    </source>
</evidence>
<feature type="domain" description="TonB-dependent receptor plug" evidence="9">
    <location>
        <begin position="116"/>
        <end position="221"/>
    </location>
</feature>
<dbReference type="SUPFAM" id="SSF49464">
    <property type="entry name" value="Carboxypeptidase regulatory domain-like"/>
    <property type="match status" value="1"/>
</dbReference>
<keyword evidence="5 7" id="KW-0472">Membrane</keyword>
<dbReference type="InterPro" id="IPR039426">
    <property type="entry name" value="TonB-dep_rcpt-like"/>
</dbReference>
<evidence type="ECO:0000256" key="5">
    <source>
        <dbReference type="ARBA" id="ARBA00023136"/>
    </source>
</evidence>
<evidence type="ECO:0000256" key="1">
    <source>
        <dbReference type="ARBA" id="ARBA00004571"/>
    </source>
</evidence>
<keyword evidence="11" id="KW-1185">Reference proteome</keyword>
<dbReference type="InterPro" id="IPR036942">
    <property type="entry name" value="Beta-barrel_TonB_sf"/>
</dbReference>
<keyword evidence="6 7" id="KW-0998">Cell outer membrane</keyword>
<dbReference type="Gene3D" id="2.170.130.10">
    <property type="entry name" value="TonB-dependent receptor, plug domain"/>
    <property type="match status" value="1"/>
</dbReference>
<evidence type="ECO:0000256" key="3">
    <source>
        <dbReference type="ARBA" id="ARBA00022452"/>
    </source>
</evidence>
<dbReference type="EMBL" id="SNWM01000002">
    <property type="protein sequence ID" value="TDO22691.1"/>
    <property type="molecule type" value="Genomic_DNA"/>
</dbReference>
<comment type="subcellular location">
    <subcellularLocation>
        <location evidence="1 7">Cell outer membrane</location>
        <topology evidence="1 7">Multi-pass membrane protein</topology>
    </subcellularLocation>
</comment>
<evidence type="ECO:0000313" key="10">
    <source>
        <dbReference type="EMBL" id="TDO22691.1"/>
    </source>
</evidence>
<comment type="similarity">
    <text evidence="7">Belongs to the TonB-dependent receptor family.</text>
</comment>
<dbReference type="NCBIfam" id="TIGR04056">
    <property type="entry name" value="OMP_RagA_SusC"/>
    <property type="match status" value="1"/>
</dbReference>
<evidence type="ECO:0000259" key="9">
    <source>
        <dbReference type="Pfam" id="PF07715"/>
    </source>
</evidence>
<dbReference type="RefSeq" id="WP_133554263.1">
    <property type="nucleotide sequence ID" value="NZ_SNWM01000002.1"/>
</dbReference>
<reference evidence="10 11" key="1">
    <citation type="submission" date="2019-03" db="EMBL/GenBank/DDBJ databases">
        <title>Genomic Encyclopedia of Archaeal and Bacterial Type Strains, Phase II (KMG-II): from individual species to whole genera.</title>
        <authorList>
            <person name="Goeker M."/>
        </authorList>
    </citation>
    <scope>NUCLEOTIDE SEQUENCE [LARGE SCALE GENOMIC DNA]</scope>
    <source>
        <strain evidence="10 11">DSM 19034</strain>
    </source>
</reference>
<dbReference type="InterPro" id="IPR008969">
    <property type="entry name" value="CarboxyPept-like_regulatory"/>
</dbReference>
<protein>
    <submittedName>
        <fullName evidence="10">TonB-linked SusC/RagA family outer membrane protein</fullName>
    </submittedName>
</protein>
<dbReference type="PROSITE" id="PS52016">
    <property type="entry name" value="TONB_DEPENDENT_REC_3"/>
    <property type="match status" value="1"/>
</dbReference>
<evidence type="ECO:0000256" key="6">
    <source>
        <dbReference type="ARBA" id="ARBA00023237"/>
    </source>
</evidence>
<dbReference type="AlphaFoldDB" id="A0A4R6IKX4"/>
<dbReference type="Gene3D" id="2.60.40.1120">
    <property type="entry name" value="Carboxypeptidase-like, regulatory domain"/>
    <property type="match status" value="1"/>
</dbReference>
<organism evidence="10 11">
    <name type="scientific">Pedobacter duraquae</name>
    <dbReference type="NCBI Taxonomy" id="425511"/>
    <lineage>
        <taxon>Bacteria</taxon>
        <taxon>Pseudomonadati</taxon>
        <taxon>Bacteroidota</taxon>
        <taxon>Sphingobacteriia</taxon>
        <taxon>Sphingobacteriales</taxon>
        <taxon>Sphingobacteriaceae</taxon>
        <taxon>Pedobacter</taxon>
    </lineage>
</organism>
<evidence type="ECO:0000256" key="4">
    <source>
        <dbReference type="ARBA" id="ARBA00022692"/>
    </source>
</evidence>
<dbReference type="SUPFAM" id="SSF56935">
    <property type="entry name" value="Porins"/>
    <property type="match status" value="1"/>
</dbReference>
<name>A0A4R6IKX4_9SPHI</name>
<keyword evidence="3 7" id="KW-1134">Transmembrane beta strand</keyword>
<comment type="caution">
    <text evidence="10">The sequence shown here is derived from an EMBL/GenBank/DDBJ whole genome shotgun (WGS) entry which is preliminary data.</text>
</comment>
<feature type="signal peptide" evidence="8">
    <location>
        <begin position="1"/>
        <end position="23"/>
    </location>
</feature>
<dbReference type="OrthoDB" id="9768177at2"/>
<evidence type="ECO:0000256" key="7">
    <source>
        <dbReference type="PROSITE-ProRule" id="PRU01360"/>
    </source>
</evidence>
<evidence type="ECO:0000313" key="11">
    <source>
        <dbReference type="Proteomes" id="UP000295499"/>
    </source>
</evidence>
<keyword evidence="8" id="KW-0732">Signal</keyword>
<dbReference type="InterPro" id="IPR023997">
    <property type="entry name" value="TonB-dep_OMP_SusC/RagA_CS"/>
</dbReference>
<dbReference type="InterPro" id="IPR037066">
    <property type="entry name" value="Plug_dom_sf"/>
</dbReference>
<sequence length="1038" mass="114993">MDKLYNYFVGVLLCCCISATAFAQTMITGTVKDAKGLVLPGVSVKIKDTKNVSVTNTDGKYSIQTSDKDAVLVFTYLGFLPKELSAGGKPVLNVTLEEDSQGLSEVVVVGYGTQKKVNLTGAVSVISGEQLANKPVPNALAAMQGIAPGVTITRSSGKPGDEGFGIRIRGFSSANDTKALILVDGVEMDLSLINADDVESISVLKDAAAASIYGARAAGGVVLVTTKKSTSGKTRINFTSNYSLNITARQPERLNSWDEQALIDEARFNATGAREFTPEQIEWLKNPNFDYRPNLTADRWEYFDNTNWIKEGMNKVNPAQNYSLSVGGGKQELNYLLSAGYYQRRGVLRYGPDDNNRTNLRLSVNTELNKYMTLNVTAGYINNAVNQNSYSTGNIIDLLYRVRTRQALYTPAEDITGQPYNGDLQLNPIDIQKNAGTNLSTYETFTGKASLNVKNFVKGLSLDFTASRMQDNYNSEVDARTLNWYGRTTNTVRFSLNTPNSIALTKNKGYRDNLTGQFTYDLSVDKHNFKLLGGGSYEQYRKDQISAGASTMVTNDFFSLNFGDPLTKTNSDLVETWAFGSVFGRFNYNYDERYLFEATVRYDGSSRLAPENRFQVFPAFSAGWRVSEEPFFKDKVRFITNLKLRGSWGQVGNGAVLGLYDYIPQITSGLTQPNNSTTPNLVFNGVKSQYLFQNSLPSANKTWETVEVSNIAIDAGFFKNRLTLTAEYYTKFNKNMLATLNLPSIIGVSVGSSNVGELKSWGTELEVRWRDTFKNGDYHFGFNVSDNQNKLVKYNGKNSIGAGGLVELMEGFPLNTVWGYKTDGYFQTQAEADAYKAKVKYPFFANPGPGDVKYLDLDGNGIIDAGGGTPAKPGDLVNLGTTNARYTYGFDLGGSWKGFDFSVFFQGVAKRSFLIEENTLSPILGTANMPWTIHMDHWTPDNPNAFFPRMYQTSAHNFRPSDKWVQNGSYLRMKNVTVGYNFKTNKKVFQNLRVYFSGQDLFESTKVLSVFDPEVGNNVSASTYPFYRSVSFGLNVTL</sequence>
<feature type="chain" id="PRO_5020187145" evidence="8">
    <location>
        <begin position="24"/>
        <end position="1038"/>
    </location>
</feature>
<keyword evidence="2 7" id="KW-0813">Transport</keyword>
<dbReference type="Proteomes" id="UP000295499">
    <property type="component" value="Unassembled WGS sequence"/>
</dbReference>
<evidence type="ECO:0000256" key="2">
    <source>
        <dbReference type="ARBA" id="ARBA00022448"/>
    </source>
</evidence>
<gene>
    <name evidence="10" type="ORF">CLV32_1672</name>
</gene>
<accession>A0A4R6IKX4</accession>
<dbReference type="Pfam" id="PF07715">
    <property type="entry name" value="Plug"/>
    <property type="match status" value="1"/>
</dbReference>
<dbReference type="GO" id="GO:0009279">
    <property type="term" value="C:cell outer membrane"/>
    <property type="evidence" value="ECO:0007669"/>
    <property type="project" value="UniProtKB-SubCell"/>
</dbReference>
<dbReference type="Gene3D" id="2.40.170.20">
    <property type="entry name" value="TonB-dependent receptor, beta-barrel domain"/>
    <property type="match status" value="1"/>
</dbReference>
<dbReference type="NCBIfam" id="TIGR04057">
    <property type="entry name" value="SusC_RagA_signa"/>
    <property type="match status" value="1"/>
</dbReference>
<dbReference type="InterPro" id="IPR023996">
    <property type="entry name" value="TonB-dep_OMP_SusC/RagA"/>
</dbReference>
<dbReference type="InterPro" id="IPR012910">
    <property type="entry name" value="Plug_dom"/>
</dbReference>